<evidence type="ECO:0000256" key="1">
    <source>
        <dbReference type="SAM" id="MobiDB-lite"/>
    </source>
</evidence>
<comment type="caution">
    <text evidence="2">The sequence shown here is derived from an EMBL/GenBank/DDBJ whole genome shotgun (WGS) entry which is preliminary data.</text>
</comment>
<dbReference type="AlphaFoldDB" id="A0A2W5SSM6"/>
<evidence type="ECO:0000313" key="2">
    <source>
        <dbReference type="EMBL" id="PZR05770.1"/>
    </source>
</evidence>
<name>A0A2W5SSM6_9CORY</name>
<dbReference type="Proteomes" id="UP000249432">
    <property type="component" value="Unassembled WGS sequence"/>
</dbReference>
<gene>
    <name evidence="2" type="ORF">DI525_03775</name>
</gene>
<evidence type="ECO:0000313" key="3">
    <source>
        <dbReference type="Proteomes" id="UP000249432"/>
    </source>
</evidence>
<sequence length="81" mass="8244">MDTAATECQRRFDGPTETDDLAGLEPEGRRETWESEVSGFFGAAGFSGLGFAGVSGFVGTSGFAGLGGVGACLSERARSGM</sequence>
<proteinExistence type="predicted"/>
<accession>A0A2W5SSM6</accession>
<protein>
    <submittedName>
        <fullName evidence="2">Uncharacterized protein</fullName>
    </submittedName>
</protein>
<dbReference type="EMBL" id="QFRA01000005">
    <property type="protein sequence ID" value="PZR05770.1"/>
    <property type="molecule type" value="Genomic_DNA"/>
</dbReference>
<reference evidence="2 3" key="1">
    <citation type="submission" date="2017-08" db="EMBL/GenBank/DDBJ databases">
        <title>Infants hospitalized years apart are colonized by the same room-sourced microbial strains.</title>
        <authorList>
            <person name="Brooks B."/>
            <person name="Olm M.R."/>
            <person name="Firek B.A."/>
            <person name="Baker R."/>
            <person name="Thomas B.C."/>
            <person name="Morowitz M.J."/>
            <person name="Banfield J.F."/>
        </authorList>
    </citation>
    <scope>NUCLEOTIDE SEQUENCE [LARGE SCALE GENOMIC DNA]</scope>
    <source>
        <strain evidence="2">S2_003_000_R1_3</strain>
    </source>
</reference>
<feature type="region of interest" description="Disordered" evidence="1">
    <location>
        <begin position="1"/>
        <end position="33"/>
    </location>
</feature>
<organism evidence="2 3">
    <name type="scientific">Corynebacterium kroppenstedtii</name>
    <dbReference type="NCBI Taxonomy" id="161879"/>
    <lineage>
        <taxon>Bacteria</taxon>
        <taxon>Bacillati</taxon>
        <taxon>Actinomycetota</taxon>
        <taxon>Actinomycetes</taxon>
        <taxon>Mycobacteriales</taxon>
        <taxon>Corynebacteriaceae</taxon>
        <taxon>Corynebacterium</taxon>
    </lineage>
</organism>